<gene>
    <name evidence="1" type="ORF">VN97_g7078</name>
</gene>
<dbReference type="AlphaFoldDB" id="A0AAI9TFS2"/>
<sequence>MSGRNQNQPDTDLEGLPPSVRWYRYEGKDHFSRILALERERLLNSIRNSRETTTNIEPHIETTEYIMFSIDPATFQRDFIDTDPISTFSICTSFNPVTELLIIKMITREHTRICFAVHQAISDALQPMGLSKATEQYANADIDVNGRMKQPDMAWGPRRPPRGCEKRPTVVLEVGVSETEAKLRQDTDLWLDPNRGKANVVITIKFYRKQALMKIDKWVWDGANGTSIQSQHIEVSENDLDEIKLSGGPLVIPFCLLFLREPEAPRETDIIIDEEGLLYIAERAWDMQFQ</sequence>
<accession>A0AAI9TFS2</accession>
<protein>
    <submittedName>
        <fullName evidence="1">Uncharacterized protein</fullName>
    </submittedName>
</protein>
<reference evidence="1" key="1">
    <citation type="submission" date="2015-06" db="EMBL/GenBank/DDBJ databases">
        <authorList>
            <person name="Nguyen H."/>
        </authorList>
    </citation>
    <scope>NUCLEOTIDE SEQUENCE</scope>
    <source>
        <strain evidence="1">DAOM 180753</strain>
    </source>
</reference>
<dbReference type="EMBL" id="LACB01000218">
    <property type="protein sequence ID" value="KAJ9486264.1"/>
    <property type="molecule type" value="Genomic_DNA"/>
</dbReference>
<organism evidence="1 2">
    <name type="scientific">Penicillium thymicola</name>
    <dbReference type="NCBI Taxonomy" id="293382"/>
    <lineage>
        <taxon>Eukaryota</taxon>
        <taxon>Fungi</taxon>
        <taxon>Dikarya</taxon>
        <taxon>Ascomycota</taxon>
        <taxon>Pezizomycotina</taxon>
        <taxon>Eurotiomycetes</taxon>
        <taxon>Eurotiomycetidae</taxon>
        <taxon>Eurotiales</taxon>
        <taxon>Aspergillaceae</taxon>
        <taxon>Penicillium</taxon>
    </lineage>
</organism>
<keyword evidence="2" id="KW-1185">Reference proteome</keyword>
<comment type="caution">
    <text evidence="1">The sequence shown here is derived from an EMBL/GenBank/DDBJ whole genome shotgun (WGS) entry which is preliminary data.</text>
</comment>
<name>A0AAI9TFS2_PENTH</name>
<evidence type="ECO:0000313" key="1">
    <source>
        <dbReference type="EMBL" id="KAJ9486264.1"/>
    </source>
</evidence>
<evidence type="ECO:0000313" key="2">
    <source>
        <dbReference type="Proteomes" id="UP001227192"/>
    </source>
</evidence>
<proteinExistence type="predicted"/>
<reference evidence="1" key="2">
    <citation type="journal article" date="2016" name="Fungal Biol.">
        <title>Ochratoxin A production by Penicillium thymicola.</title>
        <authorList>
            <person name="Nguyen H.D.T."/>
            <person name="McMullin D.R."/>
            <person name="Ponomareva E."/>
            <person name="Riley R."/>
            <person name="Pomraning K.R."/>
            <person name="Baker S.E."/>
            <person name="Seifert K.A."/>
        </authorList>
    </citation>
    <scope>NUCLEOTIDE SEQUENCE</scope>
    <source>
        <strain evidence="1">DAOM 180753</strain>
    </source>
</reference>
<dbReference type="Proteomes" id="UP001227192">
    <property type="component" value="Unassembled WGS sequence"/>
</dbReference>